<feature type="region of interest" description="Disordered" evidence="10">
    <location>
        <begin position="298"/>
        <end position="317"/>
    </location>
</feature>
<comment type="function">
    <text evidence="9">Involved in degradation of plant cell walls. Hydrolyzes the feruloyl-arabinose ester bond in arabinoxylans, and the feruloyl-galactose ester bond in pectin. Active against paranitrophenyl-acetate, methyl ferulate and wheat arabinoxylan.</text>
</comment>
<dbReference type="EMBL" id="BSDI01000056">
    <property type="protein sequence ID" value="GLI02215.1"/>
    <property type="molecule type" value="Genomic_DNA"/>
</dbReference>
<evidence type="ECO:0000259" key="12">
    <source>
        <dbReference type="PROSITE" id="PS51173"/>
    </source>
</evidence>
<organism evidence="13 14">
    <name type="scientific">Phytohabitans aurantiacus</name>
    <dbReference type="NCBI Taxonomy" id="3016789"/>
    <lineage>
        <taxon>Bacteria</taxon>
        <taxon>Bacillati</taxon>
        <taxon>Actinomycetota</taxon>
        <taxon>Actinomycetes</taxon>
        <taxon>Micromonosporales</taxon>
        <taxon>Micromonosporaceae</taxon>
    </lineage>
</organism>
<name>A0ABQ5R758_9ACTN</name>
<gene>
    <name evidence="13" type="ORF">Pa4123_74930</name>
</gene>
<evidence type="ECO:0000256" key="4">
    <source>
        <dbReference type="ARBA" id="ARBA00022651"/>
    </source>
</evidence>
<comment type="similarity">
    <text evidence="2">Belongs to the faeC family.</text>
</comment>
<dbReference type="Pfam" id="PF00553">
    <property type="entry name" value="CBM_2"/>
    <property type="match status" value="1"/>
</dbReference>
<dbReference type="PANTHER" id="PTHR38050">
    <property type="match status" value="1"/>
</dbReference>
<evidence type="ECO:0000256" key="11">
    <source>
        <dbReference type="SAM" id="SignalP"/>
    </source>
</evidence>
<dbReference type="InterPro" id="IPR043595">
    <property type="entry name" value="FaeB/C/D"/>
</dbReference>
<feature type="signal peptide" evidence="11">
    <location>
        <begin position="1"/>
        <end position="29"/>
    </location>
</feature>
<dbReference type="PROSITE" id="PS51173">
    <property type="entry name" value="CBM2"/>
    <property type="match status" value="1"/>
</dbReference>
<keyword evidence="7" id="KW-0119">Carbohydrate metabolism</keyword>
<feature type="domain" description="CBM2" evidence="12">
    <location>
        <begin position="316"/>
        <end position="418"/>
    </location>
</feature>
<accession>A0ABQ5R758</accession>
<evidence type="ECO:0000256" key="3">
    <source>
        <dbReference type="ARBA" id="ARBA00022525"/>
    </source>
</evidence>
<evidence type="ECO:0000256" key="5">
    <source>
        <dbReference type="ARBA" id="ARBA00022729"/>
    </source>
</evidence>
<evidence type="ECO:0000256" key="6">
    <source>
        <dbReference type="ARBA" id="ARBA00022801"/>
    </source>
</evidence>
<keyword evidence="5 11" id="KW-0732">Signal</keyword>
<dbReference type="SUPFAM" id="SSF49384">
    <property type="entry name" value="Carbohydrate-binding domain"/>
    <property type="match status" value="1"/>
</dbReference>
<keyword evidence="3" id="KW-0964">Secreted</keyword>
<dbReference type="Gene3D" id="3.40.50.1820">
    <property type="entry name" value="alpha/beta hydrolase"/>
    <property type="match status" value="1"/>
</dbReference>
<dbReference type="InterPro" id="IPR001919">
    <property type="entry name" value="CBD2"/>
</dbReference>
<keyword evidence="6" id="KW-0378">Hydrolase</keyword>
<dbReference type="Proteomes" id="UP001144280">
    <property type="component" value="Unassembled WGS sequence"/>
</dbReference>
<feature type="chain" id="PRO_5045436189" description="CBM2 domain-containing protein" evidence="11">
    <location>
        <begin position="30"/>
        <end position="418"/>
    </location>
</feature>
<dbReference type="SMART" id="SM00637">
    <property type="entry name" value="CBD_II"/>
    <property type="match status" value="1"/>
</dbReference>
<evidence type="ECO:0000256" key="7">
    <source>
        <dbReference type="ARBA" id="ARBA00023277"/>
    </source>
</evidence>
<evidence type="ECO:0000256" key="1">
    <source>
        <dbReference type="ARBA" id="ARBA00004613"/>
    </source>
</evidence>
<keyword evidence="14" id="KW-1185">Reference proteome</keyword>
<dbReference type="SUPFAM" id="SSF53474">
    <property type="entry name" value="alpha/beta-Hydrolases"/>
    <property type="match status" value="1"/>
</dbReference>
<dbReference type="InterPro" id="IPR008965">
    <property type="entry name" value="CBM2/CBM3_carb-bd_dom_sf"/>
</dbReference>
<dbReference type="Gene3D" id="2.60.40.290">
    <property type="match status" value="1"/>
</dbReference>
<feature type="compositionally biased region" description="Low complexity" evidence="10">
    <location>
        <begin position="298"/>
        <end position="314"/>
    </location>
</feature>
<sequence length="418" mass="42306">MAVNKLALSSLAAAAGLATFLVTALPSGAATTSASNTGVGVLAASAGCGRAPTLTNGTHTIQSGGTQRSFILRLPSNYDNSRQYRLIFGFHWLGGTANNVASGDYYGLGALSNNSAIFVAPQGIDNGWPNPGGRDVTFTDDMVSRITGDLCVDTTQLYSLGFSYGGGMSYALACARANVFRAVAIYSGGVISGCSGGTQPIGYLQAHGLGDNVLGISGARSMRDRFAGNNGCAAASPPEPAAGSGTHTSFAYSACRSGYPVEWHAFDGGHTPTPQDAGSGTSWLPGVTWRFFAQFQGTPNPTTNPTTSPSVVPTTTPPPSGGCTAAYAVVSQWAGGFQGEVRVSAGRAINGWTVTWTFANGQAINSAWGAAVTSSGSAVTARNMSWNGALPAGGTTTFGFIGSWTGANPAPTATCTAA</sequence>
<evidence type="ECO:0000256" key="10">
    <source>
        <dbReference type="SAM" id="MobiDB-lite"/>
    </source>
</evidence>
<protein>
    <recommendedName>
        <fullName evidence="12">CBM2 domain-containing protein</fullName>
    </recommendedName>
</protein>
<dbReference type="InterPro" id="IPR012291">
    <property type="entry name" value="CBM2_carb-bd_dom_sf"/>
</dbReference>
<dbReference type="InterPro" id="IPR029058">
    <property type="entry name" value="AB_hydrolase_fold"/>
</dbReference>
<comment type="subcellular location">
    <subcellularLocation>
        <location evidence="1">Secreted</location>
    </subcellularLocation>
</comment>
<dbReference type="RefSeq" id="WP_281903711.1">
    <property type="nucleotide sequence ID" value="NZ_BSDI01000056.1"/>
</dbReference>
<comment type="caution">
    <text evidence="13">The sequence shown here is derived from an EMBL/GenBank/DDBJ whole genome shotgun (WGS) entry which is preliminary data.</text>
</comment>
<evidence type="ECO:0000256" key="8">
    <source>
        <dbReference type="ARBA" id="ARBA00023326"/>
    </source>
</evidence>
<proteinExistence type="inferred from homology"/>
<evidence type="ECO:0000256" key="2">
    <source>
        <dbReference type="ARBA" id="ARBA00010278"/>
    </source>
</evidence>
<reference evidence="13" key="1">
    <citation type="submission" date="2022-12" db="EMBL/GenBank/DDBJ databases">
        <title>New Phytohabitans aurantiacus sp. RD004123 nov., an actinomycete isolated from soil.</title>
        <authorList>
            <person name="Triningsih D.W."/>
            <person name="Harunari E."/>
            <person name="Igarashi Y."/>
        </authorList>
    </citation>
    <scope>NUCLEOTIDE SEQUENCE</scope>
    <source>
        <strain evidence="13">RD004123</strain>
    </source>
</reference>
<evidence type="ECO:0000313" key="14">
    <source>
        <dbReference type="Proteomes" id="UP001144280"/>
    </source>
</evidence>
<evidence type="ECO:0000256" key="9">
    <source>
        <dbReference type="ARBA" id="ARBA00025250"/>
    </source>
</evidence>
<keyword evidence="8" id="KW-0624">Polysaccharide degradation</keyword>
<dbReference type="PANTHER" id="PTHR38050:SF1">
    <property type="entry name" value="FERULOYL ESTERASE C"/>
    <property type="match status" value="1"/>
</dbReference>
<evidence type="ECO:0000313" key="13">
    <source>
        <dbReference type="EMBL" id="GLI02215.1"/>
    </source>
</evidence>
<keyword evidence="4" id="KW-0858">Xylan degradation</keyword>